<dbReference type="SUPFAM" id="SSF55729">
    <property type="entry name" value="Acyl-CoA N-acyltransferases (Nat)"/>
    <property type="match status" value="1"/>
</dbReference>
<evidence type="ECO:0000313" key="3">
    <source>
        <dbReference type="Proteomes" id="UP000321577"/>
    </source>
</evidence>
<dbReference type="Proteomes" id="UP000321577">
    <property type="component" value="Unassembled WGS sequence"/>
</dbReference>
<protein>
    <recommendedName>
        <fullName evidence="1">BioF2-like acetyltransferase domain-containing protein</fullName>
    </recommendedName>
</protein>
<dbReference type="InterPro" id="IPR038740">
    <property type="entry name" value="BioF2-like_GNAT_dom"/>
</dbReference>
<gene>
    <name evidence="2" type="ORF">BGE01nite_53550</name>
</gene>
<dbReference type="OrthoDB" id="240921at2"/>
<organism evidence="2 3">
    <name type="scientific">Brevifollis gellanilyticus</name>
    <dbReference type="NCBI Taxonomy" id="748831"/>
    <lineage>
        <taxon>Bacteria</taxon>
        <taxon>Pseudomonadati</taxon>
        <taxon>Verrucomicrobiota</taxon>
        <taxon>Verrucomicrobiia</taxon>
        <taxon>Verrucomicrobiales</taxon>
        <taxon>Verrucomicrobiaceae</taxon>
    </lineage>
</organism>
<accession>A0A512MH70</accession>
<proteinExistence type="predicted"/>
<evidence type="ECO:0000313" key="2">
    <source>
        <dbReference type="EMBL" id="GEP46064.1"/>
    </source>
</evidence>
<sequence length="424" mass="47028">MSTPTKTSPLARWTGQFRTMQDSRRARRTPTGHEIALADRIAHLNPELWDAAAVRGGFHLRRSYLAMLEQHGPENILPAYALITRDGAPVAVMAAQWLEFDGARIQKLTPESKGAAAAAKADLKEKWLKPLGRKARSKIKQRVLVCGNLLSWGCHGVSIAPGVDEVEAWSAIGEALYRLRRSAKLEGETDFITVKDITPGEAGHFPALQQLGYRMAETEPNMVLDLRKEWRGFDDYAAALSSKYRKSAKQIREEVSTKGFVTEHLADVGSAAPRLHELYEAVHNSAPIRLATLSQGFWPAFATCAADDLRCTVIRREDRIVGFVNTVRDGATAIGYQIGFDREAALEAPIYLRLLQATIEDGITFGCERLSLGRTALEPKSRLGARPEPTHLWLRHRIPAMNLLVQGIIGHIPHAEAPERNPFK</sequence>
<dbReference type="Gene3D" id="3.40.630.30">
    <property type="match status" value="1"/>
</dbReference>
<comment type="caution">
    <text evidence="2">The sequence shown here is derived from an EMBL/GenBank/DDBJ whole genome shotgun (WGS) entry which is preliminary data.</text>
</comment>
<dbReference type="AlphaFoldDB" id="A0A512MH70"/>
<dbReference type="InterPro" id="IPR016181">
    <property type="entry name" value="Acyl_CoA_acyltransferase"/>
</dbReference>
<reference evidence="2 3" key="1">
    <citation type="submission" date="2019-07" db="EMBL/GenBank/DDBJ databases">
        <title>Whole genome shotgun sequence of Brevifollis gellanilyticus NBRC 108608.</title>
        <authorList>
            <person name="Hosoyama A."/>
            <person name="Uohara A."/>
            <person name="Ohji S."/>
            <person name="Ichikawa N."/>
        </authorList>
    </citation>
    <scope>NUCLEOTIDE SEQUENCE [LARGE SCALE GENOMIC DNA]</scope>
    <source>
        <strain evidence="2 3">NBRC 108608</strain>
    </source>
</reference>
<evidence type="ECO:0000259" key="1">
    <source>
        <dbReference type="Pfam" id="PF13480"/>
    </source>
</evidence>
<dbReference type="EMBL" id="BKAG01000069">
    <property type="protein sequence ID" value="GEP46064.1"/>
    <property type="molecule type" value="Genomic_DNA"/>
</dbReference>
<keyword evidence="3" id="KW-1185">Reference proteome</keyword>
<name>A0A512MH70_9BACT</name>
<feature type="domain" description="BioF2-like acetyltransferase" evidence="1">
    <location>
        <begin position="242"/>
        <end position="376"/>
    </location>
</feature>
<dbReference type="Pfam" id="PF13480">
    <property type="entry name" value="Acetyltransf_6"/>
    <property type="match status" value="1"/>
</dbReference>
<dbReference type="RefSeq" id="WP_146855590.1">
    <property type="nucleotide sequence ID" value="NZ_BKAG01000069.1"/>
</dbReference>